<feature type="compositionally biased region" description="Basic and acidic residues" evidence="9">
    <location>
        <begin position="220"/>
        <end position="234"/>
    </location>
</feature>
<dbReference type="Pfam" id="PF00069">
    <property type="entry name" value="Pkinase"/>
    <property type="match status" value="1"/>
</dbReference>
<evidence type="ECO:0000259" key="10">
    <source>
        <dbReference type="PROSITE" id="PS50011"/>
    </source>
</evidence>
<dbReference type="FunFam" id="1.10.510.10:FF:000078">
    <property type="entry name" value="Serine/threonine-protein kinase PRP4 homolog"/>
    <property type="match status" value="1"/>
</dbReference>
<keyword evidence="4 8" id="KW-0547">Nucleotide-binding</keyword>
<sequence length="807" mass="91492">MTSSESFDEEGEIFETEVEKAPPSLPSVSGPSVDRISNRNNRGSRSPVVSNHSDDARSSSSRHDRRDRQGPRDDSRDYHYRSDDYPRGEKRRRGDSRGDRGPDPRQHRVHYEAGNDPNYGRRSRVSYADIDRSDPREFNRVPYDSPDERYQNRESKRSRTQSRSPPRGPRGDGRGGRRGHYDDNRRENGNRYHERDTVRHNGSHRNSREQSVSEQGDLSDPSKRDAENRSKVSDRTSSFSGAQKTTNGRNVEKSGVLKRDFEEIEIEEPVDEASLIEERRKKREAIKAKYRGQATPLLVSALGLDSTPNSPAEGSATPATPSSREHTPGDFTISKDGIAAPIDNPALHSPIDIDSPSAADYDPTIDMQEDAKRGQEHRHIKEVSSGSYDETKTTVKDVLPENASEKNKQKPVEKADDDDFDMFAEGDDDMFADPLPKSTKKEPETAKAVPVIPAAKQLDASLLDNWDDPDGYYRVIPTELLDGRYHVQTNLGRGMFSGVVRALDQTTNKQVAIKIIRNNETMKKAGIKEIEILKKLCAADPEDKKHLIRLERYFEHKGHLCIVFENLSINLREVLKKYGRNEGISLAAVRSYAQQMFLGLSLMRKCNILHADLKPDNVLANENCSSLKICDLGSASDASENDITPYLVSRFYRAPEIILGIPYDYAIDMWSIGCTLYELFTGKILFTGRTNNQMLRSIMECRGKFPHKLLRKGQFTMLHFDDMLNFRSIEKDKITGKDIIKTLNFNKPTRELRPRLLSAASGMTDAESRDLNLFIDLLDRCLNLNPEKRCTPAEALKHPFIHRITTR</sequence>
<keyword evidence="5 11" id="KW-0418">Kinase</keyword>
<feature type="compositionally biased region" description="Basic and acidic residues" evidence="9">
    <location>
        <begin position="169"/>
        <end position="199"/>
    </location>
</feature>
<dbReference type="AlphaFoldDB" id="A0A3N4KLG1"/>
<evidence type="ECO:0000313" key="12">
    <source>
        <dbReference type="Proteomes" id="UP000277580"/>
    </source>
</evidence>
<reference evidence="11 12" key="1">
    <citation type="journal article" date="2018" name="Nat. Ecol. Evol.">
        <title>Pezizomycetes genomes reveal the molecular basis of ectomycorrhizal truffle lifestyle.</title>
        <authorList>
            <person name="Murat C."/>
            <person name="Payen T."/>
            <person name="Noel B."/>
            <person name="Kuo A."/>
            <person name="Morin E."/>
            <person name="Chen J."/>
            <person name="Kohler A."/>
            <person name="Krizsan K."/>
            <person name="Balestrini R."/>
            <person name="Da Silva C."/>
            <person name="Montanini B."/>
            <person name="Hainaut M."/>
            <person name="Levati E."/>
            <person name="Barry K.W."/>
            <person name="Belfiori B."/>
            <person name="Cichocki N."/>
            <person name="Clum A."/>
            <person name="Dockter R.B."/>
            <person name="Fauchery L."/>
            <person name="Guy J."/>
            <person name="Iotti M."/>
            <person name="Le Tacon F."/>
            <person name="Lindquist E.A."/>
            <person name="Lipzen A."/>
            <person name="Malagnac F."/>
            <person name="Mello A."/>
            <person name="Molinier V."/>
            <person name="Miyauchi S."/>
            <person name="Poulain J."/>
            <person name="Riccioni C."/>
            <person name="Rubini A."/>
            <person name="Sitrit Y."/>
            <person name="Splivallo R."/>
            <person name="Traeger S."/>
            <person name="Wang M."/>
            <person name="Zifcakova L."/>
            <person name="Wipf D."/>
            <person name="Zambonelli A."/>
            <person name="Paolocci F."/>
            <person name="Nowrousian M."/>
            <person name="Ottonello S."/>
            <person name="Baldrian P."/>
            <person name="Spatafora J.W."/>
            <person name="Henrissat B."/>
            <person name="Nagy L.G."/>
            <person name="Aury J.M."/>
            <person name="Wincker P."/>
            <person name="Grigoriev I.V."/>
            <person name="Bonfante P."/>
            <person name="Martin F.M."/>
        </authorList>
    </citation>
    <scope>NUCLEOTIDE SEQUENCE [LARGE SCALE GENOMIC DNA]</scope>
    <source>
        <strain evidence="11 12">CCBAS932</strain>
    </source>
</reference>
<evidence type="ECO:0000256" key="7">
    <source>
        <dbReference type="ARBA" id="ARBA00023596"/>
    </source>
</evidence>
<evidence type="ECO:0000256" key="2">
    <source>
        <dbReference type="ARBA" id="ARBA00022527"/>
    </source>
</evidence>
<feature type="domain" description="Protein kinase" evidence="10">
    <location>
        <begin position="485"/>
        <end position="801"/>
    </location>
</feature>
<organism evidence="11 12">
    <name type="scientific">Morchella conica CCBAS932</name>
    <dbReference type="NCBI Taxonomy" id="1392247"/>
    <lineage>
        <taxon>Eukaryota</taxon>
        <taxon>Fungi</taxon>
        <taxon>Dikarya</taxon>
        <taxon>Ascomycota</taxon>
        <taxon>Pezizomycotina</taxon>
        <taxon>Pezizomycetes</taxon>
        <taxon>Pezizales</taxon>
        <taxon>Morchellaceae</taxon>
        <taxon>Morchella</taxon>
    </lineage>
</organism>
<feature type="compositionally biased region" description="Basic and acidic residues" evidence="9">
    <location>
        <begin position="250"/>
        <end position="261"/>
    </location>
</feature>
<dbReference type="InterPro" id="IPR050494">
    <property type="entry name" value="Ser_Thr_dual-spec_kinase"/>
</dbReference>
<dbReference type="FunFam" id="3.30.200.20:FF:000440">
    <property type="entry name" value="CMGC/DYRK/PRP4 protein kinase, variant"/>
    <property type="match status" value="1"/>
</dbReference>
<comment type="similarity">
    <text evidence="7">Belongs to the protein kinase superfamily. CMGC Ser/Thr protein kinase family.</text>
</comment>
<evidence type="ECO:0000256" key="3">
    <source>
        <dbReference type="ARBA" id="ARBA00022679"/>
    </source>
</evidence>
<feature type="compositionally biased region" description="Acidic residues" evidence="9">
    <location>
        <begin position="415"/>
        <end position="427"/>
    </location>
</feature>
<dbReference type="InterPro" id="IPR000719">
    <property type="entry name" value="Prot_kinase_dom"/>
</dbReference>
<feature type="binding site" evidence="8">
    <location>
        <position position="514"/>
    </location>
    <ligand>
        <name>ATP</name>
        <dbReference type="ChEBI" id="CHEBI:30616"/>
    </ligand>
</feature>
<feature type="region of interest" description="Disordered" evidence="9">
    <location>
        <begin position="302"/>
        <end position="427"/>
    </location>
</feature>
<evidence type="ECO:0000256" key="1">
    <source>
        <dbReference type="ARBA" id="ARBA00012513"/>
    </source>
</evidence>
<evidence type="ECO:0000256" key="6">
    <source>
        <dbReference type="ARBA" id="ARBA00022840"/>
    </source>
</evidence>
<dbReference type="GO" id="GO:0005524">
    <property type="term" value="F:ATP binding"/>
    <property type="evidence" value="ECO:0007669"/>
    <property type="project" value="UniProtKB-UniRule"/>
</dbReference>
<keyword evidence="6 8" id="KW-0067">ATP-binding</keyword>
<dbReference type="Gene3D" id="1.10.510.10">
    <property type="entry name" value="Transferase(Phosphotransferase) domain 1"/>
    <property type="match status" value="1"/>
</dbReference>
<dbReference type="SMART" id="SM00220">
    <property type="entry name" value="S_TKc"/>
    <property type="match status" value="1"/>
</dbReference>
<dbReference type="CDD" id="cd14135">
    <property type="entry name" value="STKc_PRP4"/>
    <property type="match status" value="1"/>
</dbReference>
<proteinExistence type="inferred from homology"/>
<dbReference type="Gene3D" id="3.30.200.20">
    <property type="entry name" value="Phosphorylase Kinase, domain 1"/>
    <property type="match status" value="1"/>
</dbReference>
<feature type="compositionally biased region" description="Basic and acidic residues" evidence="9">
    <location>
        <begin position="95"/>
        <end position="113"/>
    </location>
</feature>
<feature type="compositionally biased region" description="Acidic residues" evidence="9">
    <location>
        <begin position="1"/>
        <end position="16"/>
    </location>
</feature>
<feature type="compositionally biased region" description="Polar residues" evidence="9">
    <location>
        <begin position="306"/>
        <end position="322"/>
    </location>
</feature>
<feature type="compositionally biased region" description="Low complexity" evidence="9">
    <location>
        <begin position="26"/>
        <end position="51"/>
    </location>
</feature>
<dbReference type="Proteomes" id="UP000277580">
    <property type="component" value="Unassembled WGS sequence"/>
</dbReference>
<dbReference type="SUPFAM" id="SSF56112">
    <property type="entry name" value="Protein kinase-like (PK-like)"/>
    <property type="match status" value="1"/>
</dbReference>
<gene>
    <name evidence="11" type="ORF">P167DRAFT_566785</name>
</gene>
<feature type="compositionally biased region" description="Polar residues" evidence="9">
    <location>
        <begin position="235"/>
        <end position="249"/>
    </location>
</feature>
<dbReference type="EC" id="2.7.11.1" evidence="1"/>
<keyword evidence="2" id="KW-0723">Serine/threonine-protein kinase</keyword>
<dbReference type="InterPro" id="IPR011009">
    <property type="entry name" value="Kinase-like_dom_sf"/>
</dbReference>
<evidence type="ECO:0000256" key="8">
    <source>
        <dbReference type="PROSITE-ProRule" id="PRU10141"/>
    </source>
</evidence>
<feature type="compositionally biased region" description="Basic and acidic residues" evidence="9">
    <location>
        <begin position="52"/>
        <end position="88"/>
    </location>
</feature>
<feature type="compositionally biased region" description="Basic and acidic residues" evidence="9">
    <location>
        <begin position="389"/>
        <end position="414"/>
    </location>
</feature>
<dbReference type="PROSITE" id="PS00107">
    <property type="entry name" value="PROTEIN_KINASE_ATP"/>
    <property type="match status" value="1"/>
</dbReference>
<protein>
    <recommendedName>
        <fullName evidence="1">non-specific serine/threonine protein kinase</fullName>
        <ecNumber evidence="1">2.7.11.1</ecNumber>
    </recommendedName>
</protein>
<feature type="compositionally biased region" description="Basic and acidic residues" evidence="9">
    <location>
        <begin position="369"/>
        <end position="382"/>
    </location>
</feature>
<dbReference type="PANTHER" id="PTHR24058:SF103">
    <property type="entry name" value="SERINE_THREONINE-PROTEIN KINASE PRP4 HOMOLOG"/>
    <property type="match status" value="1"/>
</dbReference>
<dbReference type="InParanoid" id="A0A3N4KLG1"/>
<evidence type="ECO:0000313" key="11">
    <source>
        <dbReference type="EMBL" id="RPB10142.1"/>
    </source>
</evidence>
<dbReference type="InterPro" id="IPR044092">
    <property type="entry name" value="STKc_PRP4"/>
</dbReference>
<feature type="compositionally biased region" description="Basic and acidic residues" evidence="9">
    <location>
        <begin position="146"/>
        <end position="157"/>
    </location>
</feature>
<keyword evidence="3" id="KW-0808">Transferase</keyword>
<dbReference type="PROSITE" id="PS50011">
    <property type="entry name" value="PROTEIN_KINASE_DOM"/>
    <property type="match status" value="1"/>
</dbReference>
<dbReference type="STRING" id="1392247.A0A3N4KLG1"/>
<keyword evidence="12" id="KW-1185">Reference proteome</keyword>
<evidence type="ECO:0000256" key="9">
    <source>
        <dbReference type="SAM" id="MobiDB-lite"/>
    </source>
</evidence>
<evidence type="ECO:0000256" key="5">
    <source>
        <dbReference type="ARBA" id="ARBA00022777"/>
    </source>
</evidence>
<feature type="compositionally biased region" description="Basic and acidic residues" evidence="9">
    <location>
        <begin position="129"/>
        <end position="139"/>
    </location>
</feature>
<feature type="region of interest" description="Disordered" evidence="9">
    <location>
        <begin position="1"/>
        <end position="269"/>
    </location>
</feature>
<dbReference type="EMBL" id="ML119145">
    <property type="protein sequence ID" value="RPB10142.1"/>
    <property type="molecule type" value="Genomic_DNA"/>
</dbReference>
<dbReference type="OrthoDB" id="9332038at2759"/>
<accession>A0A3N4KLG1</accession>
<evidence type="ECO:0000256" key="4">
    <source>
        <dbReference type="ARBA" id="ARBA00022741"/>
    </source>
</evidence>
<dbReference type="PANTHER" id="PTHR24058">
    <property type="entry name" value="DUAL SPECIFICITY PROTEIN KINASE"/>
    <property type="match status" value="1"/>
</dbReference>
<name>A0A3N4KLG1_9PEZI</name>
<dbReference type="GO" id="GO:0004674">
    <property type="term" value="F:protein serine/threonine kinase activity"/>
    <property type="evidence" value="ECO:0007669"/>
    <property type="project" value="UniProtKB-KW"/>
</dbReference>
<dbReference type="GO" id="GO:0045292">
    <property type="term" value="P:mRNA cis splicing, via spliceosome"/>
    <property type="evidence" value="ECO:0007669"/>
    <property type="project" value="InterPro"/>
</dbReference>
<dbReference type="InterPro" id="IPR017441">
    <property type="entry name" value="Protein_kinase_ATP_BS"/>
</dbReference>